<gene>
    <name evidence="1" type="ORF">FHX39_000587</name>
</gene>
<dbReference type="AlphaFoldDB" id="A0A7W5P5Q5"/>
<organism evidence="1 2">
    <name type="scientific">Microlunatus antarcticus</name>
    <dbReference type="NCBI Taxonomy" id="53388"/>
    <lineage>
        <taxon>Bacteria</taxon>
        <taxon>Bacillati</taxon>
        <taxon>Actinomycetota</taxon>
        <taxon>Actinomycetes</taxon>
        <taxon>Propionibacteriales</taxon>
        <taxon>Propionibacteriaceae</taxon>
        <taxon>Microlunatus</taxon>
    </lineage>
</organism>
<dbReference type="RefSeq" id="WP_183336667.1">
    <property type="nucleotide sequence ID" value="NZ_JACHZG010000001.1"/>
</dbReference>
<protein>
    <recommendedName>
        <fullName evidence="3">Carboxypeptidase regulatory-like domain-containing protein</fullName>
    </recommendedName>
</protein>
<evidence type="ECO:0008006" key="3">
    <source>
        <dbReference type="Google" id="ProtNLM"/>
    </source>
</evidence>
<proteinExistence type="predicted"/>
<dbReference type="Proteomes" id="UP000565572">
    <property type="component" value="Unassembled WGS sequence"/>
</dbReference>
<reference evidence="1 2" key="1">
    <citation type="submission" date="2020-08" db="EMBL/GenBank/DDBJ databases">
        <title>Sequencing the genomes of 1000 actinobacteria strains.</title>
        <authorList>
            <person name="Klenk H.-P."/>
        </authorList>
    </citation>
    <scope>NUCLEOTIDE SEQUENCE [LARGE SCALE GENOMIC DNA]</scope>
    <source>
        <strain evidence="1 2">DSM 11053</strain>
    </source>
</reference>
<dbReference type="EMBL" id="JACHZG010000001">
    <property type="protein sequence ID" value="MBB3325643.1"/>
    <property type="molecule type" value="Genomic_DNA"/>
</dbReference>
<keyword evidence="2" id="KW-1185">Reference proteome</keyword>
<evidence type="ECO:0000313" key="1">
    <source>
        <dbReference type="EMBL" id="MBB3325643.1"/>
    </source>
</evidence>
<name>A0A7W5P5Q5_9ACTN</name>
<evidence type="ECO:0000313" key="2">
    <source>
        <dbReference type="Proteomes" id="UP000565572"/>
    </source>
</evidence>
<accession>A0A7W5P5Q5</accession>
<sequence length="170" mass="17743">MNASTPGGGATPEELAAAAEPVSAEDVALLERLGALWQQHDPVPDGLVDRIEFALTLDALETEVATLTLVDLAPSGSRAGETESVRTVTFTSETLDTMVTLTDAPDGTVRVDGWIAPGAAMRVELLLDGATLEVDADEDGRFVLESVPKGLAKFALHPPGRTVLSPAIEL</sequence>
<comment type="caution">
    <text evidence="1">The sequence shown here is derived from an EMBL/GenBank/DDBJ whole genome shotgun (WGS) entry which is preliminary data.</text>
</comment>